<organism evidence="1 2">
    <name type="scientific">candidate division WOR-1 bacterium RIFOXYC2_FULL_46_14</name>
    <dbReference type="NCBI Taxonomy" id="1802587"/>
    <lineage>
        <taxon>Bacteria</taxon>
        <taxon>Bacillati</taxon>
        <taxon>Saganbacteria</taxon>
    </lineage>
</organism>
<comment type="caution">
    <text evidence="1">The sequence shown here is derived from an EMBL/GenBank/DDBJ whole genome shotgun (WGS) entry which is preliminary data.</text>
</comment>
<evidence type="ECO:0000313" key="2">
    <source>
        <dbReference type="Proteomes" id="UP000179242"/>
    </source>
</evidence>
<reference evidence="1 2" key="1">
    <citation type="journal article" date="2016" name="Nat. Commun.">
        <title>Thousands of microbial genomes shed light on interconnected biogeochemical processes in an aquifer system.</title>
        <authorList>
            <person name="Anantharaman K."/>
            <person name="Brown C.T."/>
            <person name="Hug L.A."/>
            <person name="Sharon I."/>
            <person name="Castelle C.J."/>
            <person name="Probst A.J."/>
            <person name="Thomas B.C."/>
            <person name="Singh A."/>
            <person name="Wilkins M.J."/>
            <person name="Karaoz U."/>
            <person name="Brodie E.L."/>
            <person name="Williams K.H."/>
            <person name="Hubbard S.S."/>
            <person name="Banfield J.F."/>
        </authorList>
    </citation>
    <scope>NUCLEOTIDE SEQUENCE [LARGE SCALE GENOMIC DNA]</scope>
</reference>
<dbReference type="AlphaFoldDB" id="A0A1F4U683"/>
<evidence type="ECO:0000313" key="1">
    <source>
        <dbReference type="EMBL" id="OGC40464.1"/>
    </source>
</evidence>
<dbReference type="Proteomes" id="UP000179242">
    <property type="component" value="Unassembled WGS sequence"/>
</dbReference>
<proteinExistence type="predicted"/>
<dbReference type="EMBL" id="MEUJ01000004">
    <property type="protein sequence ID" value="OGC40464.1"/>
    <property type="molecule type" value="Genomic_DNA"/>
</dbReference>
<protein>
    <submittedName>
        <fullName evidence="1">Uncharacterized protein</fullName>
    </submittedName>
</protein>
<sequence>MNVRFNLSRGRSFLYPLETLPVRIATYLNSGITVKIGFRPEGILFHNSGQIIPSTQRFSKNFFQQTSIAEISFRPNIKDPFDGGKRIGLFLRTGDLKHIKPFLGDIVILPPAEQILHDAKPIINTPFELGTIPGEFKHYTDFKMFCAILSEQTIKALGGKKDRTPRLCFTDLNLTPDKVCDYFFSGSQRHANDSRGDYVLGFDLPQRTKRLMEQPKPGSPEYWLRENIKFGDNAELRFAGYNPFALSAVA</sequence>
<accession>A0A1F4U683</accession>
<name>A0A1F4U683_UNCSA</name>
<gene>
    <name evidence="1" type="ORF">A2438_04315</name>
</gene>